<dbReference type="Gene3D" id="3.30.70.1230">
    <property type="entry name" value="Nucleotide cyclase"/>
    <property type="match status" value="1"/>
</dbReference>
<dbReference type="AlphaFoldDB" id="A0A1W1BKK6"/>
<feature type="transmembrane region" description="Helical" evidence="6">
    <location>
        <begin position="376"/>
        <end position="397"/>
    </location>
</feature>
<organism evidence="8">
    <name type="scientific">hydrothermal vent metagenome</name>
    <dbReference type="NCBI Taxonomy" id="652676"/>
    <lineage>
        <taxon>unclassified sequences</taxon>
        <taxon>metagenomes</taxon>
        <taxon>ecological metagenomes</taxon>
    </lineage>
</organism>
<dbReference type="FunFam" id="3.30.70.1230:FF:000016">
    <property type="entry name" value="Adenylate/guanylate cyclase domain-containing protein"/>
    <property type="match status" value="1"/>
</dbReference>
<dbReference type="GO" id="GO:0035556">
    <property type="term" value="P:intracellular signal transduction"/>
    <property type="evidence" value="ECO:0007669"/>
    <property type="project" value="InterPro"/>
</dbReference>
<keyword evidence="8" id="KW-0456">Lyase</keyword>
<dbReference type="Pfam" id="PF05226">
    <property type="entry name" value="CHASE2"/>
    <property type="match status" value="1"/>
</dbReference>
<feature type="transmembrane region" description="Helical" evidence="6">
    <location>
        <begin position="325"/>
        <end position="346"/>
    </location>
</feature>
<dbReference type="PANTHER" id="PTHR43081">
    <property type="entry name" value="ADENYLATE CYCLASE, TERMINAL-DIFFERENTIATION SPECIFIC-RELATED"/>
    <property type="match status" value="1"/>
</dbReference>
<evidence type="ECO:0000256" key="4">
    <source>
        <dbReference type="ARBA" id="ARBA00022989"/>
    </source>
</evidence>
<dbReference type="SMART" id="SM00044">
    <property type="entry name" value="CYCc"/>
    <property type="match status" value="1"/>
</dbReference>
<dbReference type="InterPro" id="IPR001054">
    <property type="entry name" value="A/G_cyclase"/>
</dbReference>
<dbReference type="Pfam" id="PF00211">
    <property type="entry name" value="Guanylate_cyc"/>
    <property type="match status" value="1"/>
</dbReference>
<feature type="transmembrane region" description="Helical" evidence="6">
    <location>
        <begin position="353"/>
        <end position="370"/>
    </location>
</feature>
<dbReference type="PANTHER" id="PTHR43081:SF1">
    <property type="entry name" value="ADENYLATE CYCLASE, TERMINAL-DIFFERENTIATION SPECIFIC"/>
    <property type="match status" value="1"/>
</dbReference>
<dbReference type="SMART" id="SM01080">
    <property type="entry name" value="CHASE2"/>
    <property type="match status" value="1"/>
</dbReference>
<comment type="subcellular location">
    <subcellularLocation>
        <location evidence="1">Cell envelope</location>
    </subcellularLocation>
</comment>
<keyword evidence="3 6" id="KW-0812">Transmembrane</keyword>
<dbReference type="GO" id="GO:0004016">
    <property type="term" value="F:adenylate cyclase activity"/>
    <property type="evidence" value="ECO:0007669"/>
    <property type="project" value="UniProtKB-EC"/>
</dbReference>
<accession>A0A1W1BKK6</accession>
<evidence type="ECO:0000256" key="5">
    <source>
        <dbReference type="ARBA" id="ARBA00023136"/>
    </source>
</evidence>
<proteinExistence type="predicted"/>
<evidence type="ECO:0000259" key="7">
    <source>
        <dbReference type="PROSITE" id="PS50125"/>
    </source>
</evidence>
<feature type="transmembrane region" description="Helical" evidence="6">
    <location>
        <begin position="7"/>
        <end position="25"/>
    </location>
</feature>
<dbReference type="EMBL" id="FPHB01000022">
    <property type="protein sequence ID" value="SFV54062.1"/>
    <property type="molecule type" value="Genomic_DNA"/>
</dbReference>
<dbReference type="GO" id="GO:0030313">
    <property type="term" value="C:cell envelope"/>
    <property type="evidence" value="ECO:0007669"/>
    <property type="project" value="UniProtKB-SubCell"/>
</dbReference>
<dbReference type="EC" id="4.6.1.1" evidence="8"/>
<evidence type="ECO:0000256" key="3">
    <source>
        <dbReference type="ARBA" id="ARBA00022692"/>
    </source>
</evidence>
<dbReference type="CDD" id="cd07302">
    <property type="entry name" value="CHD"/>
    <property type="match status" value="1"/>
</dbReference>
<gene>
    <name evidence="8" type="ORF">MNB_SM-7-1006</name>
</gene>
<dbReference type="PROSITE" id="PS50125">
    <property type="entry name" value="GUANYLATE_CYCLASE_2"/>
    <property type="match status" value="1"/>
</dbReference>
<evidence type="ECO:0000256" key="2">
    <source>
        <dbReference type="ARBA" id="ARBA00022475"/>
    </source>
</evidence>
<reference evidence="8" key="1">
    <citation type="submission" date="2016-10" db="EMBL/GenBank/DDBJ databases">
        <authorList>
            <person name="de Groot N.N."/>
        </authorList>
    </citation>
    <scope>NUCLEOTIDE SEQUENCE</scope>
</reference>
<evidence type="ECO:0000256" key="6">
    <source>
        <dbReference type="SAM" id="Phobius"/>
    </source>
</evidence>
<sequence>MQKERFAQGFLALCIAICIILLHFYRIDPFESFSLRFNDVNFVLQDKPISDKVVFVAVDEPSVNHFGRWPWDRSVIAKGVEKLQDAKVVLMDMIFSESTDKENDTALAEALSMPEASVCGFFLRKNATQKITDEELELLADSSLDLLQSQIAKSQTPSFIAAPFAEMNIATIMQGCTLSGSFTTLPAQDHLFRSYPVAVYYQDSLYPSLGIQGLRLYFDSDIKRVDAKHLQLAGKKIEVDEHGFTMLNFYKLSQYKIISFLDLYNGKVDPSFFKDKIVILGITEVGAGDIAPTPIGNIPGPLLHYTFMSNFLQGELITHPKDVEYMLILLMAFVPFILLLLIQSVLWRSVANIAFYVLLYIFVRYLFVAYNIYIDLFYPLISLILSIVMIEVLAFYLQQKKEKFLKDAFSSYLSEDLMKELIKNPDALRLGGEKKELTILFSDIRSFTSISESMKPEDLIKLLNRYFTPMTNAVLEKKGMLDKYIGDAVMAFFNAPIDVSDHADKACECALLMIERLNTLNEMFVRENLPEIHIGIGINTAEVIVGNMGSDTRFNYTVIGDGVNLASRVEGLTKNYGTPILITEFTVAKLQKSFLYRKIEPVQVKGKEEPVLLYELMADTIQNQALKLLYDKALEVYISGELEKAKLLFTEIVREYNDSVSSYFLQNIHAKKGWGVHKMTTK</sequence>
<keyword evidence="5 6" id="KW-0472">Membrane</keyword>
<dbReference type="SUPFAM" id="SSF55073">
    <property type="entry name" value="Nucleotide cyclase"/>
    <property type="match status" value="1"/>
</dbReference>
<dbReference type="GO" id="GO:0006171">
    <property type="term" value="P:cAMP biosynthetic process"/>
    <property type="evidence" value="ECO:0007669"/>
    <property type="project" value="TreeGrafter"/>
</dbReference>
<name>A0A1W1BKK6_9ZZZZ</name>
<keyword evidence="2" id="KW-1003">Cell membrane</keyword>
<feature type="domain" description="Guanylate cyclase" evidence="7">
    <location>
        <begin position="438"/>
        <end position="570"/>
    </location>
</feature>
<evidence type="ECO:0000256" key="1">
    <source>
        <dbReference type="ARBA" id="ARBA00004196"/>
    </source>
</evidence>
<evidence type="ECO:0000313" key="8">
    <source>
        <dbReference type="EMBL" id="SFV54062.1"/>
    </source>
</evidence>
<dbReference type="InterPro" id="IPR050697">
    <property type="entry name" value="Adenylyl/Guanylyl_Cyclase_3/4"/>
</dbReference>
<dbReference type="InterPro" id="IPR007890">
    <property type="entry name" value="CHASE2"/>
</dbReference>
<protein>
    <submittedName>
        <fullName evidence="8">Adenylate cyclase</fullName>
        <ecNumber evidence="8">4.6.1.1</ecNumber>
    </submittedName>
</protein>
<keyword evidence="4 6" id="KW-1133">Transmembrane helix</keyword>
<dbReference type="InterPro" id="IPR029787">
    <property type="entry name" value="Nucleotide_cyclase"/>
</dbReference>